<keyword evidence="2" id="KW-1185">Reference proteome</keyword>
<comment type="caution">
    <text evidence="1">The sequence shown here is derived from an EMBL/GenBank/DDBJ whole genome shotgun (WGS) entry which is preliminary data.</text>
</comment>
<protein>
    <submittedName>
        <fullName evidence="1">Uncharacterized protein</fullName>
    </submittedName>
</protein>
<proteinExistence type="predicted"/>
<sequence>MATHIGILPRDVLDTISRKINEADNDIPPSNFLRLPHPRTGIPSLFLPYRLSPEAKLKVKDCWGVLEVQSVAPPNPRSWLFTEGEVVADGKLLVMTPIDVSLLLLPILQALKPTKDATPRFQPLDDLFDEVIPNLCSASPVEPSSEISQQDIRTLARLDCVASSMRRVCEVKDLTPEIAVFRYSEEKTTEYLRAKVARLANLDVLERSRTIVRGLAKDGLMEDGKEALLELGRTKAACSLISQYTPAATYSALLAHYDFTALDGYLKKQQDDATAQAIASAPVAKTKATTEDDGKKRKAKASTGVQKLKKANVTGMAKMSSFFQKVV</sequence>
<gene>
    <name evidence="1" type="ORF">FA95DRAFT_1675650</name>
</gene>
<dbReference type="Proteomes" id="UP000814033">
    <property type="component" value="Unassembled WGS sequence"/>
</dbReference>
<evidence type="ECO:0000313" key="1">
    <source>
        <dbReference type="EMBL" id="KAI0051890.1"/>
    </source>
</evidence>
<reference evidence="1" key="1">
    <citation type="submission" date="2021-02" db="EMBL/GenBank/DDBJ databases">
        <authorList>
            <consortium name="DOE Joint Genome Institute"/>
            <person name="Ahrendt S."/>
            <person name="Looney B.P."/>
            <person name="Miyauchi S."/>
            <person name="Morin E."/>
            <person name="Drula E."/>
            <person name="Courty P.E."/>
            <person name="Chicoki N."/>
            <person name="Fauchery L."/>
            <person name="Kohler A."/>
            <person name="Kuo A."/>
            <person name="Labutti K."/>
            <person name="Pangilinan J."/>
            <person name="Lipzen A."/>
            <person name="Riley R."/>
            <person name="Andreopoulos W."/>
            <person name="He G."/>
            <person name="Johnson J."/>
            <person name="Barry K.W."/>
            <person name="Grigoriev I.V."/>
            <person name="Nagy L."/>
            <person name="Hibbett D."/>
            <person name="Henrissat B."/>
            <person name="Matheny P.B."/>
            <person name="Labbe J."/>
            <person name="Martin F."/>
        </authorList>
    </citation>
    <scope>NUCLEOTIDE SEQUENCE</scope>
    <source>
        <strain evidence="1">FP105234-sp</strain>
    </source>
</reference>
<reference evidence="1" key="2">
    <citation type="journal article" date="2022" name="New Phytol.">
        <title>Evolutionary transition to the ectomycorrhizal habit in the genomes of a hyperdiverse lineage of mushroom-forming fungi.</title>
        <authorList>
            <person name="Looney B."/>
            <person name="Miyauchi S."/>
            <person name="Morin E."/>
            <person name="Drula E."/>
            <person name="Courty P.E."/>
            <person name="Kohler A."/>
            <person name="Kuo A."/>
            <person name="LaButti K."/>
            <person name="Pangilinan J."/>
            <person name="Lipzen A."/>
            <person name="Riley R."/>
            <person name="Andreopoulos W."/>
            <person name="He G."/>
            <person name="Johnson J."/>
            <person name="Nolan M."/>
            <person name="Tritt A."/>
            <person name="Barry K.W."/>
            <person name="Grigoriev I.V."/>
            <person name="Nagy L.G."/>
            <person name="Hibbett D."/>
            <person name="Henrissat B."/>
            <person name="Matheny P.B."/>
            <person name="Labbe J."/>
            <person name="Martin F.M."/>
        </authorList>
    </citation>
    <scope>NUCLEOTIDE SEQUENCE</scope>
    <source>
        <strain evidence="1">FP105234-sp</strain>
    </source>
</reference>
<organism evidence="1 2">
    <name type="scientific">Auriscalpium vulgare</name>
    <dbReference type="NCBI Taxonomy" id="40419"/>
    <lineage>
        <taxon>Eukaryota</taxon>
        <taxon>Fungi</taxon>
        <taxon>Dikarya</taxon>
        <taxon>Basidiomycota</taxon>
        <taxon>Agaricomycotina</taxon>
        <taxon>Agaricomycetes</taxon>
        <taxon>Russulales</taxon>
        <taxon>Auriscalpiaceae</taxon>
        <taxon>Auriscalpium</taxon>
    </lineage>
</organism>
<accession>A0ACB8S6A6</accession>
<evidence type="ECO:0000313" key="2">
    <source>
        <dbReference type="Proteomes" id="UP000814033"/>
    </source>
</evidence>
<dbReference type="EMBL" id="MU275849">
    <property type="protein sequence ID" value="KAI0051890.1"/>
    <property type="molecule type" value="Genomic_DNA"/>
</dbReference>
<name>A0ACB8S6A6_9AGAM</name>